<evidence type="ECO:0000256" key="1">
    <source>
        <dbReference type="SAM" id="MobiDB-lite"/>
    </source>
</evidence>
<feature type="region of interest" description="Disordered" evidence="1">
    <location>
        <begin position="105"/>
        <end position="127"/>
    </location>
</feature>
<proteinExistence type="predicted"/>
<reference evidence="2 3" key="2">
    <citation type="submission" date="2019-01" db="EMBL/GenBank/DDBJ databases">
        <title>A chromosome length genome reference of the Java medaka (oryzias javanicus).</title>
        <authorList>
            <person name="Herpin A."/>
            <person name="Takehana Y."/>
            <person name="Naruse K."/>
            <person name="Ansai S."/>
            <person name="Kawaguchi M."/>
        </authorList>
    </citation>
    <scope>NUCLEOTIDE SEQUENCE [LARGE SCALE GENOMIC DNA]</scope>
    <source>
        <strain evidence="2">RS831</strain>
        <tissue evidence="2">Whole body</tissue>
    </source>
</reference>
<dbReference type="OrthoDB" id="8951038at2759"/>
<evidence type="ECO:0000313" key="3">
    <source>
        <dbReference type="Proteomes" id="UP000283210"/>
    </source>
</evidence>
<evidence type="ECO:0000313" key="2">
    <source>
        <dbReference type="EMBL" id="RVE75050.1"/>
    </source>
</evidence>
<accession>A0A3S2N771</accession>
<dbReference type="AlphaFoldDB" id="A0A3S2N771"/>
<reference evidence="2 3" key="1">
    <citation type="submission" date="2018-11" db="EMBL/GenBank/DDBJ databases">
        <authorList>
            <person name="Lopez-Roques C."/>
            <person name="Donnadieu C."/>
            <person name="Bouchez O."/>
            <person name="Klopp C."/>
            <person name="Cabau C."/>
            <person name="Zahm M."/>
        </authorList>
    </citation>
    <scope>NUCLEOTIDE SEQUENCE [LARGE SCALE GENOMIC DNA]</scope>
    <source>
        <strain evidence="2">RS831</strain>
        <tissue evidence="2">Whole body</tissue>
    </source>
</reference>
<feature type="region of interest" description="Disordered" evidence="1">
    <location>
        <begin position="146"/>
        <end position="190"/>
    </location>
</feature>
<gene>
    <name evidence="2" type="ORF">OJAV_G00012920</name>
</gene>
<name>A0A3S2N771_ORYJA</name>
<sequence>MKCNHPLRDRFSKQTRSATLCHRAGSAALGEWGELYCSRSDKSKDFNPDFKSISPGVKQVDQQSSETPSGPSVQQHQTQLDSIFLLLEDNIVTFVKKELKKIQKLLSQREDEEEDEDEEQRSSRESVMKITENFLRRMKQEELADRLQSRSAAAVCRPKVQSGLKKKFQGGSSEAAASDQSLQQSSTEKL</sequence>
<organism evidence="2 3">
    <name type="scientific">Oryzias javanicus</name>
    <name type="common">Javanese ricefish</name>
    <name type="synonym">Aplocheilus javanicus</name>
    <dbReference type="NCBI Taxonomy" id="123683"/>
    <lineage>
        <taxon>Eukaryota</taxon>
        <taxon>Metazoa</taxon>
        <taxon>Chordata</taxon>
        <taxon>Craniata</taxon>
        <taxon>Vertebrata</taxon>
        <taxon>Euteleostomi</taxon>
        <taxon>Actinopterygii</taxon>
        <taxon>Neopterygii</taxon>
        <taxon>Teleostei</taxon>
        <taxon>Neoteleostei</taxon>
        <taxon>Acanthomorphata</taxon>
        <taxon>Ovalentaria</taxon>
        <taxon>Atherinomorphae</taxon>
        <taxon>Beloniformes</taxon>
        <taxon>Adrianichthyidae</taxon>
        <taxon>Oryziinae</taxon>
        <taxon>Oryzias</taxon>
    </lineage>
</organism>
<protein>
    <submittedName>
        <fullName evidence="2">Uncharacterized protein</fullName>
    </submittedName>
</protein>
<feature type="compositionally biased region" description="Acidic residues" evidence="1">
    <location>
        <begin position="110"/>
        <end position="119"/>
    </location>
</feature>
<feature type="compositionally biased region" description="Polar residues" evidence="1">
    <location>
        <begin position="60"/>
        <end position="75"/>
    </location>
</feature>
<dbReference type="Proteomes" id="UP000283210">
    <property type="component" value="Chromosome 2"/>
</dbReference>
<dbReference type="EMBL" id="CM012438">
    <property type="protein sequence ID" value="RVE75050.1"/>
    <property type="molecule type" value="Genomic_DNA"/>
</dbReference>
<keyword evidence="3" id="KW-1185">Reference proteome</keyword>
<feature type="compositionally biased region" description="Low complexity" evidence="1">
    <location>
        <begin position="172"/>
        <end position="190"/>
    </location>
</feature>
<feature type="region of interest" description="Disordered" evidence="1">
    <location>
        <begin position="45"/>
        <end position="75"/>
    </location>
</feature>